<feature type="domain" description="DUF5723" evidence="2">
    <location>
        <begin position="52"/>
        <end position="429"/>
    </location>
</feature>
<evidence type="ECO:0000313" key="3">
    <source>
        <dbReference type="EMBL" id="GHB47837.1"/>
    </source>
</evidence>
<accession>A0A8J3D144</accession>
<dbReference type="Proteomes" id="UP000642809">
    <property type="component" value="Unassembled WGS sequence"/>
</dbReference>
<keyword evidence="4" id="KW-1185">Reference proteome</keyword>
<gene>
    <name evidence="3" type="ORF">GCM10008106_30850</name>
</gene>
<protein>
    <recommendedName>
        <fullName evidence="2">DUF5723 domain-containing protein</fullName>
    </recommendedName>
</protein>
<evidence type="ECO:0000259" key="2">
    <source>
        <dbReference type="Pfam" id="PF18990"/>
    </source>
</evidence>
<evidence type="ECO:0000313" key="4">
    <source>
        <dbReference type="Proteomes" id="UP000642809"/>
    </source>
</evidence>
<reference evidence="3" key="1">
    <citation type="journal article" date="2014" name="Int. J. Syst. Evol. Microbiol.">
        <title>Complete genome sequence of Corynebacterium casei LMG S-19264T (=DSM 44701T), isolated from a smear-ripened cheese.</title>
        <authorList>
            <consortium name="US DOE Joint Genome Institute (JGI-PGF)"/>
            <person name="Walter F."/>
            <person name="Albersmeier A."/>
            <person name="Kalinowski J."/>
            <person name="Ruckert C."/>
        </authorList>
    </citation>
    <scope>NUCLEOTIDE SEQUENCE</scope>
    <source>
        <strain evidence="3">KCTC 23224</strain>
    </source>
</reference>
<reference evidence="3" key="2">
    <citation type="submission" date="2020-09" db="EMBL/GenBank/DDBJ databases">
        <authorList>
            <person name="Sun Q."/>
            <person name="Kim S."/>
        </authorList>
    </citation>
    <scope>NUCLEOTIDE SEQUENCE</scope>
    <source>
        <strain evidence="3">KCTC 23224</strain>
    </source>
</reference>
<dbReference type="RefSeq" id="WP_189584706.1">
    <property type="nucleotide sequence ID" value="NZ_BMYF01000021.1"/>
</dbReference>
<dbReference type="Pfam" id="PF18990">
    <property type="entry name" value="DUF5723"/>
    <property type="match status" value="1"/>
</dbReference>
<dbReference type="InterPro" id="IPR043781">
    <property type="entry name" value="DUF5723"/>
</dbReference>
<dbReference type="AlphaFoldDB" id="A0A8J3D144"/>
<name>A0A8J3D144_9BACT</name>
<comment type="caution">
    <text evidence="3">The sequence shown here is derived from an EMBL/GenBank/DDBJ whole genome shotgun (WGS) entry which is preliminary data.</text>
</comment>
<keyword evidence="1" id="KW-0732">Signal</keyword>
<evidence type="ECO:0000256" key="1">
    <source>
        <dbReference type="SAM" id="SignalP"/>
    </source>
</evidence>
<organism evidence="3 4">
    <name type="scientific">Mongoliitalea lutea</name>
    <dbReference type="NCBI Taxonomy" id="849756"/>
    <lineage>
        <taxon>Bacteria</taxon>
        <taxon>Pseudomonadati</taxon>
        <taxon>Bacteroidota</taxon>
        <taxon>Cytophagia</taxon>
        <taxon>Cytophagales</taxon>
        <taxon>Cyclobacteriaceae</taxon>
        <taxon>Mongoliitalea</taxon>
    </lineage>
</organism>
<sequence>MKFLFQNQKRALQAALLIVCTLLGIAPTFAQQGFVGIQNTTRRGLLHATMNPAEISNLHRKVEVNLFSIAGNVSNDVLSFSDFLGDEEITEILFNRVDGPVNVRTDIGIMGPSVGFRVGKWGFGVTTQGFVRTDVIDFDASLGRSITTATDGQSFVESTISLTSNQRINLAAWTEFGLMAGREVFQNENHRVSVGGGIRLLMPSAYFNAGIENIQGTLRIDQNSSVITNATGRLNFNYSGVIFDESLDEFNLNALSFGSISGLGLDLGLSHEWIKDGVVKASSGFSFKGMGSLDFGANQVNHNYSMNIPSGQSFDLNQLEGSFEDIENQLLASGFFTKTSDGDYNPNLPRLLTAYTDLRLSRIFYLSLFSQFNLGNTSKNEQIAAQNIFAITPRVKFGIFEIFSPWMSTEIAGISGGLGLRAGGFFIGSNSVLTGFLNDTNQADAYVGFSFGFGR</sequence>
<proteinExistence type="predicted"/>
<feature type="signal peptide" evidence="1">
    <location>
        <begin position="1"/>
        <end position="30"/>
    </location>
</feature>
<feature type="chain" id="PRO_5035272486" description="DUF5723 domain-containing protein" evidence="1">
    <location>
        <begin position="31"/>
        <end position="455"/>
    </location>
</feature>
<dbReference type="EMBL" id="BMYF01000021">
    <property type="protein sequence ID" value="GHB47837.1"/>
    <property type="molecule type" value="Genomic_DNA"/>
</dbReference>